<feature type="non-terminal residue" evidence="4">
    <location>
        <position position="1"/>
    </location>
</feature>
<reference evidence="4" key="1">
    <citation type="submission" date="2021-02" db="EMBL/GenBank/DDBJ databases">
        <authorList>
            <person name="Nowell W R."/>
        </authorList>
    </citation>
    <scope>NUCLEOTIDE SEQUENCE</scope>
</reference>
<comment type="caution">
    <text evidence="4">The sequence shown here is derived from an EMBL/GenBank/DDBJ whole genome shotgun (WGS) entry which is preliminary data.</text>
</comment>
<dbReference type="EMBL" id="CAJOAX010001428">
    <property type="protein sequence ID" value="CAF3714680.1"/>
    <property type="molecule type" value="Genomic_DNA"/>
</dbReference>
<dbReference type="EMBL" id="CAJNOO010002228">
    <property type="protein sequence ID" value="CAF1247752.1"/>
    <property type="molecule type" value="Genomic_DNA"/>
</dbReference>
<evidence type="ECO:0000256" key="1">
    <source>
        <dbReference type="SAM" id="MobiDB-lite"/>
    </source>
</evidence>
<proteinExistence type="predicted"/>
<name>A0A818VR61_9BILA</name>
<protein>
    <submittedName>
        <fullName evidence="4">Uncharacterized protein</fullName>
    </submittedName>
</protein>
<evidence type="ECO:0000313" key="4">
    <source>
        <dbReference type="EMBL" id="CAF3714680.1"/>
    </source>
</evidence>
<sequence>QIIYPTVHHQHTHYVQPKLHHHHQ</sequence>
<feature type="region of interest" description="Disordered" evidence="1">
    <location>
        <begin position="1"/>
        <end position="24"/>
    </location>
</feature>
<gene>
    <name evidence="4" type="ORF">OTI717_LOCUS13424</name>
    <name evidence="2" type="ORF">RFH988_LOCUS27010</name>
    <name evidence="3" type="ORF">SEV965_LOCUS27957</name>
</gene>
<organism evidence="4 5">
    <name type="scientific">Rotaria sordida</name>
    <dbReference type="NCBI Taxonomy" id="392033"/>
    <lineage>
        <taxon>Eukaryota</taxon>
        <taxon>Metazoa</taxon>
        <taxon>Spiralia</taxon>
        <taxon>Gnathifera</taxon>
        <taxon>Rotifera</taxon>
        <taxon>Eurotatoria</taxon>
        <taxon>Bdelloidea</taxon>
        <taxon>Philodinida</taxon>
        <taxon>Philodinidae</taxon>
        <taxon>Rotaria</taxon>
    </lineage>
</organism>
<dbReference type="Proteomes" id="UP000663823">
    <property type="component" value="Unassembled WGS sequence"/>
</dbReference>
<dbReference type="EMBL" id="CAJNOU010002587">
    <property type="protein sequence ID" value="CAF1333551.1"/>
    <property type="molecule type" value="Genomic_DNA"/>
</dbReference>
<evidence type="ECO:0000313" key="2">
    <source>
        <dbReference type="EMBL" id="CAF1247752.1"/>
    </source>
</evidence>
<dbReference type="Proteomes" id="UP000663889">
    <property type="component" value="Unassembled WGS sequence"/>
</dbReference>
<feature type="compositionally biased region" description="Basic residues" evidence="1">
    <location>
        <begin position="8"/>
        <end position="24"/>
    </location>
</feature>
<evidence type="ECO:0000313" key="5">
    <source>
        <dbReference type="Proteomes" id="UP000663823"/>
    </source>
</evidence>
<dbReference type="AlphaFoldDB" id="A0A818VR61"/>
<evidence type="ECO:0000313" key="3">
    <source>
        <dbReference type="EMBL" id="CAF1333551.1"/>
    </source>
</evidence>
<dbReference type="Proteomes" id="UP000663882">
    <property type="component" value="Unassembled WGS sequence"/>
</dbReference>
<accession>A0A818VR61</accession>